<keyword evidence="2" id="KW-1185">Reference proteome</keyword>
<gene>
    <name evidence="1" type="ORF">NMK_2415</name>
</gene>
<protein>
    <submittedName>
        <fullName evidence="1">Cytochrome C</fullName>
    </submittedName>
</protein>
<organism evidence="1 2">
    <name type="scientific">Novimethylophilus kurashikiensis</name>
    <dbReference type="NCBI Taxonomy" id="1825523"/>
    <lineage>
        <taxon>Bacteria</taxon>
        <taxon>Pseudomonadati</taxon>
        <taxon>Pseudomonadota</taxon>
        <taxon>Betaproteobacteria</taxon>
        <taxon>Nitrosomonadales</taxon>
        <taxon>Methylophilaceae</taxon>
        <taxon>Novimethylophilus</taxon>
    </lineage>
</organism>
<sequence length="352" mass="39914">MGCSNIFCGVTNQVIGPWDRCYVIPVRQSSTFNEVEMSIGDRDLSMPGIANSSCYPGCYWEPMSAFVSGTYDDDYYRINPDDTAVNRRAMANFFLELYRNAPVVKVGKNPTHDVPFNIQAFIAEKAPSLEKAVQGLKWFMTVDQVDGLKSDELVKVWEYVFSVSSQHRLFCNAHGMIRPVQFAAFHHVTFDNLVQLTSGFKTYSGDSYELSELLRRELDTLEAKLQEVLANDEYDETKKLSYAYVHRSNFQSELKLNMSDSVHNILYPFNGEQFDLLGKYLDEGMPFDEYVEAMRPTMAGVYALAGMNALNLKFAPFVTAGQDYDNSQGTAYAKFVTSVSKAINKEVTKKYR</sequence>
<dbReference type="Proteomes" id="UP000245081">
    <property type="component" value="Unassembled WGS sequence"/>
</dbReference>
<reference evidence="1 2" key="1">
    <citation type="journal article" date="2018" name="Environ. Microbiol.">
        <title>Isolation and genomic characterization of Novimethylophilus kurashikiensis gen. nov. sp. nov., a new lanthanide-dependent methylotrophic species of Methylophilaceae.</title>
        <authorList>
            <person name="Lv H."/>
            <person name="Sahin N."/>
            <person name="Tani A."/>
        </authorList>
    </citation>
    <scope>NUCLEOTIDE SEQUENCE [LARGE SCALE GENOMIC DNA]</scope>
    <source>
        <strain evidence="1 2">La2-4</strain>
    </source>
</reference>
<proteinExistence type="predicted"/>
<name>A0A2R5FEB3_9PROT</name>
<evidence type="ECO:0000313" key="2">
    <source>
        <dbReference type="Proteomes" id="UP000245081"/>
    </source>
</evidence>
<evidence type="ECO:0000313" key="1">
    <source>
        <dbReference type="EMBL" id="GBG14814.1"/>
    </source>
</evidence>
<dbReference type="EMBL" id="BDOQ01000010">
    <property type="protein sequence ID" value="GBG14814.1"/>
    <property type="molecule type" value="Genomic_DNA"/>
</dbReference>
<comment type="caution">
    <text evidence="1">The sequence shown here is derived from an EMBL/GenBank/DDBJ whole genome shotgun (WGS) entry which is preliminary data.</text>
</comment>
<dbReference type="AlphaFoldDB" id="A0A2R5FEB3"/>
<accession>A0A2R5FEB3</accession>